<keyword evidence="2" id="KW-0813">Transport</keyword>
<evidence type="ECO:0000313" key="7">
    <source>
        <dbReference type="EMBL" id="API55365.1"/>
    </source>
</evidence>
<evidence type="ECO:0000259" key="6">
    <source>
        <dbReference type="PROSITE" id="PS50893"/>
    </source>
</evidence>
<dbReference type="PANTHER" id="PTHR43820:SF4">
    <property type="entry name" value="HIGH-AFFINITY BRANCHED-CHAIN AMINO ACID TRANSPORT ATP-BINDING PROTEIN LIVF"/>
    <property type="match status" value="1"/>
</dbReference>
<dbReference type="PANTHER" id="PTHR43820">
    <property type="entry name" value="HIGH-AFFINITY BRANCHED-CHAIN AMINO ACID TRANSPORT ATP-BINDING PROTEIN LIVF"/>
    <property type="match status" value="1"/>
</dbReference>
<comment type="similarity">
    <text evidence="1">Belongs to the ABC transporter superfamily.</text>
</comment>
<dbReference type="InterPro" id="IPR003439">
    <property type="entry name" value="ABC_transporter-like_ATP-bd"/>
</dbReference>
<keyword evidence="4 7" id="KW-0067">ATP-binding</keyword>
<dbReference type="EMBL" id="CP018229">
    <property type="protein sequence ID" value="API55365.1"/>
    <property type="molecule type" value="Genomic_DNA"/>
</dbReference>
<evidence type="ECO:0000256" key="1">
    <source>
        <dbReference type="ARBA" id="ARBA00005417"/>
    </source>
</evidence>
<name>A0A1L3ZI81_RHILE</name>
<dbReference type="PROSITE" id="PS50893">
    <property type="entry name" value="ABC_TRANSPORTER_2"/>
    <property type="match status" value="1"/>
</dbReference>
<protein>
    <submittedName>
        <fullName evidence="7">ABC transporter ATP-binding protein</fullName>
    </submittedName>
</protein>
<dbReference type="GO" id="GO:0015807">
    <property type="term" value="P:L-amino acid transport"/>
    <property type="evidence" value="ECO:0007669"/>
    <property type="project" value="TreeGrafter"/>
</dbReference>
<dbReference type="PROSITE" id="PS00211">
    <property type="entry name" value="ABC_TRANSPORTER_1"/>
    <property type="match status" value="1"/>
</dbReference>
<evidence type="ECO:0000256" key="3">
    <source>
        <dbReference type="ARBA" id="ARBA00022741"/>
    </source>
</evidence>
<gene>
    <name evidence="7" type="ORF">BMW22_28040</name>
</gene>
<dbReference type="Gene3D" id="3.40.50.300">
    <property type="entry name" value="P-loop containing nucleotide triphosphate hydrolases"/>
    <property type="match status" value="1"/>
</dbReference>
<dbReference type="SMART" id="SM00382">
    <property type="entry name" value="AAA"/>
    <property type="match status" value="1"/>
</dbReference>
<dbReference type="Proteomes" id="UP000183050">
    <property type="component" value="Plasmid unnamed1"/>
</dbReference>
<evidence type="ECO:0000256" key="5">
    <source>
        <dbReference type="ARBA" id="ARBA00022970"/>
    </source>
</evidence>
<dbReference type="InterPro" id="IPR003593">
    <property type="entry name" value="AAA+_ATPase"/>
</dbReference>
<dbReference type="AlphaFoldDB" id="A0A1L3ZI81"/>
<dbReference type="GO" id="GO:0005524">
    <property type="term" value="F:ATP binding"/>
    <property type="evidence" value="ECO:0007669"/>
    <property type="project" value="UniProtKB-KW"/>
</dbReference>
<keyword evidence="5" id="KW-0029">Amino-acid transport</keyword>
<dbReference type="Pfam" id="PF00005">
    <property type="entry name" value="ABC_tran"/>
    <property type="match status" value="1"/>
</dbReference>
<accession>A0A1L3ZI81</accession>
<reference evidence="7 8" key="1">
    <citation type="submission" date="2016-11" db="EMBL/GenBank/DDBJ databases">
        <title>Rhizobium leguminosarum bv. viciae strain Vaf12 isolated from Vavilovia formosa root nodules from Russia, Dagestan.</title>
        <authorList>
            <person name="Kimeklis A."/>
        </authorList>
    </citation>
    <scope>NUCLEOTIDE SEQUENCE [LARGE SCALE GENOMIC DNA]</scope>
    <source>
        <strain evidence="7 8">Vaf-108</strain>
        <plasmid evidence="8">Plasmid unnamed1</plasmid>
    </source>
</reference>
<sequence>MTAISSVAVENLAVERGGKRVIHDVSFAIKSGEITALLGANGAGKSSTVMALAGVLPIAGGRMRLDATSLTGLSPDRIRRAGLALVPEGHRVLGQLSVEDNILVAAFDGSPSARREGLERAYEIFPELAQRKRQLASDLSGGQKQMVAMAQAFIAKPDFMVVDELSLGLAPAVVKRLAEALKIAAQNGIGVLLIEQFANLALDLADHAMVMERGRLVYDGASATLRANPEILHGAYLAS</sequence>
<keyword evidence="3" id="KW-0547">Nucleotide-binding</keyword>
<dbReference type="GO" id="GO:0016887">
    <property type="term" value="F:ATP hydrolysis activity"/>
    <property type="evidence" value="ECO:0007669"/>
    <property type="project" value="InterPro"/>
</dbReference>
<feature type="domain" description="ABC transporter" evidence="6">
    <location>
        <begin position="7"/>
        <end position="238"/>
    </location>
</feature>
<dbReference type="SUPFAM" id="SSF52540">
    <property type="entry name" value="P-loop containing nucleoside triphosphate hydrolases"/>
    <property type="match status" value="1"/>
</dbReference>
<organism evidence="7 8">
    <name type="scientific">Rhizobium leguminosarum</name>
    <dbReference type="NCBI Taxonomy" id="384"/>
    <lineage>
        <taxon>Bacteria</taxon>
        <taxon>Pseudomonadati</taxon>
        <taxon>Pseudomonadota</taxon>
        <taxon>Alphaproteobacteria</taxon>
        <taxon>Hyphomicrobiales</taxon>
        <taxon>Rhizobiaceae</taxon>
        <taxon>Rhizobium/Agrobacterium group</taxon>
        <taxon>Rhizobium</taxon>
    </lineage>
</organism>
<proteinExistence type="inferred from homology"/>
<dbReference type="GO" id="GO:0015658">
    <property type="term" value="F:branched-chain amino acid transmembrane transporter activity"/>
    <property type="evidence" value="ECO:0007669"/>
    <property type="project" value="TreeGrafter"/>
</dbReference>
<dbReference type="CDD" id="cd03224">
    <property type="entry name" value="ABC_TM1139_LivF_branched"/>
    <property type="match status" value="1"/>
</dbReference>
<evidence type="ECO:0000256" key="4">
    <source>
        <dbReference type="ARBA" id="ARBA00022840"/>
    </source>
</evidence>
<dbReference type="RefSeq" id="WP_072641038.1">
    <property type="nucleotide sequence ID" value="NZ_CP018229.1"/>
</dbReference>
<keyword evidence="7" id="KW-0614">Plasmid</keyword>
<dbReference type="InterPro" id="IPR027417">
    <property type="entry name" value="P-loop_NTPase"/>
</dbReference>
<geneLocation type="plasmid" evidence="7">
    <name>unnamed1</name>
</geneLocation>
<dbReference type="InterPro" id="IPR052156">
    <property type="entry name" value="BCAA_Transport_ATP-bd_LivF"/>
</dbReference>
<evidence type="ECO:0000313" key="8">
    <source>
        <dbReference type="Proteomes" id="UP000183050"/>
    </source>
</evidence>
<dbReference type="InterPro" id="IPR017871">
    <property type="entry name" value="ABC_transporter-like_CS"/>
</dbReference>
<evidence type="ECO:0000256" key="2">
    <source>
        <dbReference type="ARBA" id="ARBA00022448"/>
    </source>
</evidence>